<sequence>MNGLNTYTALDPMSGALPQVADKKLLRPVAVAGVAAHLLAGAALYLHFAPPVAVASAAAAATAAAAGRPTFLDALYWAVCTATTVGYGDFVGTTAASKLFVCAYVLVSVGAVGGLLSSLVDRVADRQQRLLMAAAAAAARLSPAAAAAAAAAAAKADGLAPDGRGDTPADAAGVEWGTAHVRALRRGFVSSALALGLTLSLGGLVYGHLLSLSALDTFYFLVVTASTTGYGDMVPASAAGKAFAVGWLLVASLGFARTVADGVEWRLGVAQARLRARLLADRMSRGDFTAADADGDGQIDEVEYLTAVLVGLGKTTRADVTAIRRRFAELDADGSGGIDAKEVALYDDH</sequence>
<comment type="caution">
    <text evidence="1">The sequence shown here is derived from an EMBL/GenBank/DDBJ whole genome shotgun (WGS) entry which is preliminary data.</text>
</comment>
<reference evidence="1" key="1">
    <citation type="submission" date="2019-11" db="EMBL/GenBank/DDBJ databases">
        <title>Nori genome reveals adaptations in red seaweeds to the harsh intertidal environment.</title>
        <authorList>
            <person name="Wang D."/>
            <person name="Mao Y."/>
        </authorList>
    </citation>
    <scope>NUCLEOTIDE SEQUENCE</scope>
    <source>
        <tissue evidence="1">Gametophyte</tissue>
    </source>
</reference>
<keyword evidence="2" id="KW-1185">Reference proteome</keyword>
<dbReference type="EMBL" id="CM020619">
    <property type="protein sequence ID" value="KAK1866435.1"/>
    <property type="molecule type" value="Genomic_DNA"/>
</dbReference>
<evidence type="ECO:0000313" key="2">
    <source>
        <dbReference type="Proteomes" id="UP000798662"/>
    </source>
</evidence>
<organism evidence="1 2">
    <name type="scientific">Pyropia yezoensis</name>
    <name type="common">Susabi-nori</name>
    <name type="synonym">Porphyra yezoensis</name>
    <dbReference type="NCBI Taxonomy" id="2788"/>
    <lineage>
        <taxon>Eukaryota</taxon>
        <taxon>Rhodophyta</taxon>
        <taxon>Bangiophyceae</taxon>
        <taxon>Bangiales</taxon>
        <taxon>Bangiaceae</taxon>
        <taxon>Pyropia</taxon>
    </lineage>
</organism>
<evidence type="ECO:0000313" key="1">
    <source>
        <dbReference type="EMBL" id="KAK1866435.1"/>
    </source>
</evidence>
<accession>A0ACC3C8Y2</accession>
<gene>
    <name evidence="1" type="ORF">I4F81_008955</name>
</gene>
<dbReference type="Proteomes" id="UP000798662">
    <property type="component" value="Chromosome 2"/>
</dbReference>
<name>A0ACC3C8Y2_PYRYE</name>
<proteinExistence type="predicted"/>
<protein>
    <submittedName>
        <fullName evidence="1">Uncharacterized protein</fullName>
    </submittedName>
</protein>